<dbReference type="CDD" id="cd07377">
    <property type="entry name" value="WHTH_GntR"/>
    <property type="match status" value="1"/>
</dbReference>
<dbReference type="InterPro" id="IPR000524">
    <property type="entry name" value="Tscrpt_reg_HTH_GntR"/>
</dbReference>
<evidence type="ECO:0000256" key="1">
    <source>
        <dbReference type="ARBA" id="ARBA00023015"/>
    </source>
</evidence>
<dbReference type="SMART" id="SM00345">
    <property type="entry name" value="HTH_GNTR"/>
    <property type="match status" value="1"/>
</dbReference>
<dbReference type="Pfam" id="PF00392">
    <property type="entry name" value="GntR"/>
    <property type="match status" value="1"/>
</dbReference>
<keyword evidence="3" id="KW-0804">Transcription</keyword>
<name>A0A447SQ92_AVIVO</name>
<accession>A0A447SQ92</accession>
<dbReference type="AlphaFoldDB" id="A0A447SQ92"/>
<sequence length="232" mass="26286">MHHIMSEILEGKYSEGELLPGEIELSQQFNSSRTSIRAALQTIANKKVISILPKKGSIINNINQWNWLDEEILAFFSQNEISKNLLLHLLSTRLIFEPSICSMSALTSTAEDLAKIENAYLLMKNSIIENDRALFIKGDNLFHQSIMQSCRNPFLSSLDSLLSTAMSISYENTLEINLKESEQAIELHGKLLESIRKRESYTAHNISRTIIIHAIKKVLPSQDVDKLANNIF</sequence>
<feature type="domain" description="HTH gntR-type" evidence="4">
    <location>
        <begin position="1"/>
        <end position="62"/>
    </location>
</feature>
<dbReference type="PROSITE" id="PS50949">
    <property type="entry name" value="HTH_GNTR"/>
    <property type="match status" value="1"/>
</dbReference>
<dbReference type="EMBL" id="LR134167">
    <property type="protein sequence ID" value="VEB22965.1"/>
    <property type="molecule type" value="Genomic_DNA"/>
</dbReference>
<dbReference type="Gene3D" id="1.20.120.530">
    <property type="entry name" value="GntR ligand-binding domain-like"/>
    <property type="match status" value="1"/>
</dbReference>
<reference evidence="5 6" key="1">
    <citation type="submission" date="2018-12" db="EMBL/GenBank/DDBJ databases">
        <authorList>
            <consortium name="Pathogen Informatics"/>
        </authorList>
    </citation>
    <scope>NUCLEOTIDE SEQUENCE [LARGE SCALE GENOMIC DNA]</scope>
    <source>
        <strain evidence="5 6">NCTC3438</strain>
    </source>
</reference>
<dbReference type="GO" id="GO:0003677">
    <property type="term" value="F:DNA binding"/>
    <property type="evidence" value="ECO:0007669"/>
    <property type="project" value="UniProtKB-KW"/>
</dbReference>
<gene>
    <name evidence="5" type="primary">pdhR</name>
    <name evidence="5" type="ORF">NCTC3438_00743</name>
</gene>
<evidence type="ECO:0000256" key="2">
    <source>
        <dbReference type="ARBA" id="ARBA00023125"/>
    </source>
</evidence>
<proteinExistence type="predicted"/>
<evidence type="ECO:0000313" key="5">
    <source>
        <dbReference type="EMBL" id="VEB22965.1"/>
    </source>
</evidence>
<keyword evidence="1" id="KW-0805">Transcription regulation</keyword>
<evidence type="ECO:0000259" key="4">
    <source>
        <dbReference type="PROSITE" id="PS50949"/>
    </source>
</evidence>
<dbReference type="InterPro" id="IPR036388">
    <property type="entry name" value="WH-like_DNA-bd_sf"/>
</dbReference>
<dbReference type="PANTHER" id="PTHR43537:SF44">
    <property type="entry name" value="GNTR FAMILY REGULATORY PROTEIN"/>
    <property type="match status" value="1"/>
</dbReference>
<evidence type="ECO:0000313" key="6">
    <source>
        <dbReference type="Proteomes" id="UP000268198"/>
    </source>
</evidence>
<dbReference type="SUPFAM" id="SSF48008">
    <property type="entry name" value="GntR ligand-binding domain-like"/>
    <property type="match status" value="1"/>
</dbReference>
<dbReference type="PANTHER" id="PTHR43537">
    <property type="entry name" value="TRANSCRIPTIONAL REGULATOR, GNTR FAMILY"/>
    <property type="match status" value="1"/>
</dbReference>
<dbReference type="GO" id="GO:0003700">
    <property type="term" value="F:DNA-binding transcription factor activity"/>
    <property type="evidence" value="ECO:0007669"/>
    <property type="project" value="InterPro"/>
</dbReference>
<keyword evidence="5" id="KW-0670">Pyruvate</keyword>
<keyword evidence="6" id="KW-1185">Reference proteome</keyword>
<dbReference type="InterPro" id="IPR011711">
    <property type="entry name" value="GntR_C"/>
</dbReference>
<organism evidence="5 6">
    <name type="scientific">Avibacterium volantium</name>
    <name type="common">Pasteurella volantium</name>
    <dbReference type="NCBI Taxonomy" id="762"/>
    <lineage>
        <taxon>Bacteria</taxon>
        <taxon>Pseudomonadati</taxon>
        <taxon>Pseudomonadota</taxon>
        <taxon>Gammaproteobacteria</taxon>
        <taxon>Pasteurellales</taxon>
        <taxon>Pasteurellaceae</taxon>
        <taxon>Avibacterium</taxon>
    </lineage>
</organism>
<dbReference type="Gene3D" id="1.10.10.10">
    <property type="entry name" value="Winged helix-like DNA-binding domain superfamily/Winged helix DNA-binding domain"/>
    <property type="match status" value="1"/>
</dbReference>
<dbReference type="KEGG" id="avt:NCTC3438_00743"/>
<keyword evidence="2" id="KW-0238">DNA-binding</keyword>
<dbReference type="InterPro" id="IPR036390">
    <property type="entry name" value="WH_DNA-bd_sf"/>
</dbReference>
<dbReference type="SMART" id="SM00895">
    <property type="entry name" value="FCD"/>
    <property type="match status" value="1"/>
</dbReference>
<dbReference type="Proteomes" id="UP000268198">
    <property type="component" value="Chromosome"/>
</dbReference>
<evidence type="ECO:0000256" key="3">
    <source>
        <dbReference type="ARBA" id="ARBA00023163"/>
    </source>
</evidence>
<dbReference type="Pfam" id="PF07729">
    <property type="entry name" value="FCD"/>
    <property type="match status" value="1"/>
</dbReference>
<protein>
    <submittedName>
        <fullName evidence="5">Pyruvate dehydrogenase complex repressor</fullName>
    </submittedName>
</protein>
<dbReference type="InterPro" id="IPR008920">
    <property type="entry name" value="TF_FadR/GntR_C"/>
</dbReference>
<dbReference type="SUPFAM" id="SSF46785">
    <property type="entry name" value="Winged helix' DNA-binding domain"/>
    <property type="match status" value="1"/>
</dbReference>